<dbReference type="Proteomes" id="UP001273799">
    <property type="component" value="Unassembled WGS sequence"/>
</dbReference>
<keyword evidence="5" id="KW-1185">Reference proteome</keyword>
<evidence type="ECO:0000313" key="3">
    <source>
        <dbReference type="EMBL" id="MDY5153865.1"/>
    </source>
</evidence>
<accession>A0A1B9BC95</accession>
<name>A0A1B9BC95_9ACTO</name>
<dbReference type="AlphaFoldDB" id="A0A1B9BC95"/>
<sequence length="214" mass="23671">MDGYSFLAGKPFIIVYLVLFLVVSLRSTATFWLGRYAAYLVLKQKEPSNRIANYAWSWAHNPKTLAAADRIQRRGWPLVTLCFYTIGIQTVILIGAGLTRMRAWRFTAAAFFGWVGWALIYSTVGMAALAAVWSAILGSWWGIGIIAVLIIAAGSYVFMRRYRRTQRIENQDATARITAETENPDSAISKAANLATADTVAQTAQSSTREAPHA</sequence>
<proteinExistence type="predicted"/>
<dbReference type="OrthoDB" id="3426404at2"/>
<dbReference type="EMBL" id="FNAU01000001">
    <property type="protein sequence ID" value="SDD99568.1"/>
    <property type="molecule type" value="Genomic_DNA"/>
</dbReference>
<protein>
    <submittedName>
        <fullName evidence="4">Membrane protein DedA, SNARE-associated domain</fullName>
    </submittedName>
    <submittedName>
        <fullName evidence="3">VTT domain-containing protein</fullName>
    </submittedName>
</protein>
<reference evidence="4" key="1">
    <citation type="submission" date="2016-10" db="EMBL/GenBank/DDBJ databases">
        <authorList>
            <person name="Varghese N."/>
            <person name="Submissions S."/>
        </authorList>
    </citation>
    <scope>NUCLEOTIDE SEQUENCE</scope>
    <source>
        <strain evidence="4">DSM 20639</strain>
    </source>
</reference>
<feature type="transmembrane region" description="Helical" evidence="1">
    <location>
        <begin position="78"/>
        <end position="99"/>
    </location>
</feature>
<keyword evidence="1" id="KW-0472">Membrane</keyword>
<reference evidence="5" key="2">
    <citation type="submission" date="2016-10" db="EMBL/GenBank/DDBJ databases">
        <authorList>
            <person name="Varghese N."/>
        </authorList>
    </citation>
    <scope>NUCLEOTIDE SEQUENCE [LARGE SCALE GENOMIC DNA]</scope>
    <source>
        <strain evidence="5">DSM 20639</strain>
    </source>
</reference>
<dbReference type="RefSeq" id="WP_065415160.1">
    <property type="nucleotide sequence ID" value="NZ_FNAU01000001.1"/>
</dbReference>
<feature type="transmembrane region" description="Helical" evidence="1">
    <location>
        <begin position="12"/>
        <end position="33"/>
    </location>
</feature>
<evidence type="ECO:0000256" key="1">
    <source>
        <dbReference type="SAM" id="Phobius"/>
    </source>
</evidence>
<keyword evidence="1" id="KW-1133">Transmembrane helix</keyword>
<feature type="transmembrane region" description="Helical" evidence="1">
    <location>
        <begin position="111"/>
        <end position="133"/>
    </location>
</feature>
<evidence type="ECO:0000313" key="5">
    <source>
        <dbReference type="Proteomes" id="UP000182744"/>
    </source>
</evidence>
<feature type="domain" description="VTT" evidence="2">
    <location>
        <begin position="11"/>
        <end position="125"/>
    </location>
</feature>
<organism evidence="4 5">
    <name type="scientific">Actinobaculum suis</name>
    <dbReference type="NCBI Taxonomy" id="1657"/>
    <lineage>
        <taxon>Bacteria</taxon>
        <taxon>Bacillati</taxon>
        <taxon>Actinomycetota</taxon>
        <taxon>Actinomycetes</taxon>
        <taxon>Actinomycetales</taxon>
        <taxon>Actinomycetaceae</taxon>
        <taxon>Actinobaculum</taxon>
    </lineage>
</organism>
<feature type="transmembrane region" description="Helical" evidence="1">
    <location>
        <begin position="139"/>
        <end position="159"/>
    </location>
</feature>
<evidence type="ECO:0000313" key="4">
    <source>
        <dbReference type="EMBL" id="SDD99568.1"/>
    </source>
</evidence>
<reference evidence="3" key="3">
    <citation type="submission" date="2023-10" db="EMBL/GenBank/DDBJ databases">
        <title>Whole Genome based description of the genera Actinobaculum and Actinotignum reveals a complex phylogenetic relationship within the species included in the genus Actinotignum.</title>
        <authorList>
            <person name="Jensen C.S."/>
            <person name="Dargis R."/>
            <person name="Kemp M."/>
            <person name="Christensen J.J."/>
        </authorList>
    </citation>
    <scope>NUCLEOTIDE SEQUENCE</scope>
    <source>
        <strain evidence="3">Actinobaculum_suis_CCUG19206T</strain>
    </source>
</reference>
<dbReference type="InterPro" id="IPR032816">
    <property type="entry name" value="VTT_dom"/>
</dbReference>
<gene>
    <name evidence="3" type="ORF">R6G71_07415</name>
    <name evidence="4" type="ORF">SAMN05421878_10140</name>
</gene>
<evidence type="ECO:0000259" key="2">
    <source>
        <dbReference type="Pfam" id="PF09335"/>
    </source>
</evidence>
<dbReference type="Proteomes" id="UP000182744">
    <property type="component" value="Unassembled WGS sequence"/>
</dbReference>
<dbReference type="Pfam" id="PF09335">
    <property type="entry name" value="VTT_dom"/>
    <property type="match status" value="1"/>
</dbReference>
<keyword evidence="1" id="KW-0812">Transmembrane</keyword>
<dbReference type="EMBL" id="JAWNFU010000004">
    <property type="protein sequence ID" value="MDY5153865.1"/>
    <property type="molecule type" value="Genomic_DNA"/>
</dbReference>